<sequence>MHASVALTTTLLLTTAQGSLQQTATATSSCPPTLRYIKLQSTTEYPISVFEVVALAANDGSNVASPSINPSATATQSSTLTSKNGASHDASLAIDGDLTTFTHTQSSTENPEWLQIDLGSSYTVTNITISNRWCGSVSDPTGCMCRMSQASLTLLDETGVGVVWEENLGDTCGKSEVKPMGGVTLASEQFCDASDGTGDVATTTGNGETSSNAMPTYLPTASPVVALPTFSADIFSSVQGESGEKAFPTYSPSVNNDSGTENDSLEGHAFSVGDKCEDDATFVSDKGITCVSFVYTDSVRCRSPTGMHDEEFDALRYSDFCPKTCGLCGDGSTQTNVSASTSEEGGNGVYIGVSLAISVLVLLVLTGWLCRENAKKSSAVPPSSSFRDSAEVSKARGEYRDDVGVKKPRSECTDEVSAVDEKISECVGEKIAETELV</sequence>
<proteinExistence type="predicted"/>
<feature type="region of interest" description="Disordered" evidence="1">
    <location>
        <begin position="64"/>
        <end position="86"/>
    </location>
</feature>
<dbReference type="InterPro" id="IPR000421">
    <property type="entry name" value="FA58C"/>
</dbReference>
<gene>
    <name evidence="6" type="ORF">HJC23_005995</name>
</gene>
<feature type="compositionally biased region" description="Low complexity" evidence="1">
    <location>
        <begin position="71"/>
        <end position="82"/>
    </location>
</feature>
<feature type="chain" id="PRO_5044895506" description="F5/8 type C domain-containing protein" evidence="3">
    <location>
        <begin position="19"/>
        <end position="437"/>
    </location>
</feature>
<dbReference type="Gene3D" id="2.60.120.260">
    <property type="entry name" value="Galactose-binding domain-like"/>
    <property type="match status" value="1"/>
</dbReference>
<feature type="domain" description="F5/8 type C" evidence="4">
    <location>
        <begin position="56"/>
        <end position="129"/>
    </location>
</feature>
<dbReference type="InterPro" id="IPR051941">
    <property type="entry name" value="BG_Antigen-Binding_Lectin"/>
</dbReference>
<feature type="domain" description="ShKT" evidence="5">
    <location>
        <begin position="276"/>
        <end position="328"/>
    </location>
</feature>
<dbReference type="InterPro" id="IPR003582">
    <property type="entry name" value="ShKT_dom"/>
</dbReference>
<evidence type="ECO:0000259" key="5">
    <source>
        <dbReference type="PROSITE" id="PS51670"/>
    </source>
</evidence>
<feature type="region of interest" description="Disordered" evidence="1">
    <location>
        <begin position="377"/>
        <end position="406"/>
    </location>
</feature>
<dbReference type="PANTHER" id="PTHR45713">
    <property type="entry name" value="FTP DOMAIN-CONTAINING PROTEIN"/>
    <property type="match status" value="1"/>
</dbReference>
<dbReference type="InterPro" id="IPR008979">
    <property type="entry name" value="Galactose-bd-like_sf"/>
</dbReference>
<evidence type="ECO:0008006" key="8">
    <source>
        <dbReference type="Google" id="ProtNLM"/>
    </source>
</evidence>
<feature type="signal peptide" evidence="3">
    <location>
        <begin position="1"/>
        <end position="18"/>
    </location>
</feature>
<dbReference type="AlphaFoldDB" id="A0ABD3NWP7"/>
<keyword evidence="7" id="KW-1185">Reference proteome</keyword>
<feature type="transmembrane region" description="Helical" evidence="2">
    <location>
        <begin position="349"/>
        <end position="370"/>
    </location>
</feature>
<keyword evidence="2" id="KW-0812">Transmembrane</keyword>
<comment type="caution">
    <text evidence="6">The sequence shown here is derived from an EMBL/GenBank/DDBJ whole genome shotgun (WGS) entry which is preliminary data.</text>
</comment>
<evidence type="ECO:0000313" key="6">
    <source>
        <dbReference type="EMBL" id="KAL3779778.1"/>
    </source>
</evidence>
<dbReference type="SUPFAM" id="SSF49785">
    <property type="entry name" value="Galactose-binding domain-like"/>
    <property type="match status" value="1"/>
</dbReference>
<keyword evidence="2" id="KW-0472">Membrane</keyword>
<reference evidence="6 7" key="1">
    <citation type="journal article" date="2020" name="G3 (Bethesda)">
        <title>Improved Reference Genome for Cyclotella cryptica CCMP332, a Model for Cell Wall Morphogenesis, Salinity Adaptation, and Lipid Production in Diatoms (Bacillariophyta).</title>
        <authorList>
            <person name="Roberts W.R."/>
            <person name="Downey K.M."/>
            <person name="Ruck E.C."/>
            <person name="Traller J.C."/>
            <person name="Alverson A.J."/>
        </authorList>
    </citation>
    <scope>NUCLEOTIDE SEQUENCE [LARGE SCALE GENOMIC DNA]</scope>
    <source>
        <strain evidence="6 7">CCMP332</strain>
    </source>
</reference>
<feature type="compositionally biased region" description="Basic and acidic residues" evidence="1">
    <location>
        <begin position="388"/>
        <end position="406"/>
    </location>
</feature>
<evidence type="ECO:0000256" key="3">
    <source>
        <dbReference type="SAM" id="SignalP"/>
    </source>
</evidence>
<evidence type="ECO:0000313" key="7">
    <source>
        <dbReference type="Proteomes" id="UP001516023"/>
    </source>
</evidence>
<accession>A0ABD3NWP7</accession>
<dbReference type="Pfam" id="PF22633">
    <property type="entry name" value="F5_F8_type_C_2"/>
    <property type="match status" value="1"/>
</dbReference>
<keyword evidence="3" id="KW-0732">Signal</keyword>
<dbReference type="PANTHER" id="PTHR45713:SF6">
    <property type="entry name" value="F5_8 TYPE C DOMAIN-CONTAINING PROTEIN"/>
    <property type="match status" value="1"/>
</dbReference>
<protein>
    <recommendedName>
        <fullName evidence="8">F5/8 type C domain-containing protein</fullName>
    </recommendedName>
</protein>
<evidence type="ECO:0000259" key="4">
    <source>
        <dbReference type="PROSITE" id="PS50022"/>
    </source>
</evidence>
<dbReference type="PROSITE" id="PS50022">
    <property type="entry name" value="FA58C_3"/>
    <property type="match status" value="1"/>
</dbReference>
<name>A0ABD3NWP7_9STRA</name>
<dbReference type="Proteomes" id="UP001516023">
    <property type="component" value="Unassembled WGS sequence"/>
</dbReference>
<organism evidence="6 7">
    <name type="scientific">Cyclotella cryptica</name>
    <dbReference type="NCBI Taxonomy" id="29204"/>
    <lineage>
        <taxon>Eukaryota</taxon>
        <taxon>Sar</taxon>
        <taxon>Stramenopiles</taxon>
        <taxon>Ochrophyta</taxon>
        <taxon>Bacillariophyta</taxon>
        <taxon>Coscinodiscophyceae</taxon>
        <taxon>Thalassiosirophycidae</taxon>
        <taxon>Stephanodiscales</taxon>
        <taxon>Stephanodiscaceae</taxon>
        <taxon>Cyclotella</taxon>
    </lineage>
</organism>
<dbReference type="PROSITE" id="PS51670">
    <property type="entry name" value="SHKT"/>
    <property type="match status" value="1"/>
</dbReference>
<evidence type="ECO:0000256" key="2">
    <source>
        <dbReference type="SAM" id="Phobius"/>
    </source>
</evidence>
<keyword evidence="2" id="KW-1133">Transmembrane helix</keyword>
<dbReference type="EMBL" id="JABMIG020000375">
    <property type="protein sequence ID" value="KAL3779778.1"/>
    <property type="molecule type" value="Genomic_DNA"/>
</dbReference>
<evidence type="ECO:0000256" key="1">
    <source>
        <dbReference type="SAM" id="MobiDB-lite"/>
    </source>
</evidence>